<keyword evidence="1" id="KW-0812">Transmembrane</keyword>
<evidence type="ECO:0000313" key="2">
    <source>
        <dbReference type="EMBL" id="PIU16324.1"/>
    </source>
</evidence>
<gene>
    <name evidence="2" type="ORF">COT20_00660</name>
</gene>
<feature type="transmembrane region" description="Helical" evidence="1">
    <location>
        <begin position="12"/>
        <end position="33"/>
    </location>
</feature>
<reference evidence="3" key="1">
    <citation type="submission" date="2017-09" db="EMBL/GenBank/DDBJ databases">
        <title>Depth-based differentiation of microbial function through sediment-hosted aquifers and enrichment of novel symbionts in the deep terrestrial subsurface.</title>
        <authorList>
            <person name="Probst A.J."/>
            <person name="Ladd B."/>
            <person name="Jarett J.K."/>
            <person name="Geller-Mcgrath D.E."/>
            <person name="Sieber C.M.K."/>
            <person name="Emerson J.B."/>
            <person name="Anantharaman K."/>
            <person name="Thomas B.C."/>
            <person name="Malmstrom R."/>
            <person name="Stieglmeier M."/>
            <person name="Klingl A."/>
            <person name="Woyke T."/>
            <person name="Ryan C.M."/>
            <person name="Banfield J.F."/>
        </authorList>
    </citation>
    <scope>NUCLEOTIDE SEQUENCE [LARGE SCALE GENOMIC DNA]</scope>
</reference>
<accession>A0A2M6XV04</accession>
<sequence length="453" mass="49004">MNKIFLNQNKPGSILIIAILVLSVMSFLATYLLSFTLIGSKMTKSYELNTNAYYLSEAGLSEAVFKLKNDSVWKNAFETMPTIEDPDCSSWSITPFVRSAVLGTNNNYEIIVANLGCAKAEITITARINSSNSLSARKIIKTQAFKAIGSPVIQHAIFTSGASENMEISATNPLRVHNGALFSNNILKVKNGSVVQVDDKALAVGNILLSSGGQIEGTACSSNLCDANCAASTECPPQAIASPPLDFDSTSTASYFWQAQNSDCASVRQDGKTDCLFTSEEFEEMLWHNPELSLPVNAVVYVSGDINVKADQKLTINGVLAANRDINLGLLPYWSRSEPPYDRYGFSQVIVARPDDNLPSGLLAKRKITTSSWLGREGSALNVHGLMYSGDETKLSSAAAAIVITGGIAARKLTISSLWNGLDIYLDLDVIADTFGNSQYSPTVTVDHWEEEY</sequence>
<protein>
    <recommendedName>
        <fullName evidence="4">Type 4 fimbrial biogenesis protein PilX N-terminal domain-containing protein</fullName>
    </recommendedName>
</protein>
<evidence type="ECO:0008006" key="4">
    <source>
        <dbReference type="Google" id="ProtNLM"/>
    </source>
</evidence>
<evidence type="ECO:0000313" key="3">
    <source>
        <dbReference type="Proteomes" id="UP000229784"/>
    </source>
</evidence>
<name>A0A2M6XV04_9BACT</name>
<dbReference type="EMBL" id="PEXQ01000017">
    <property type="protein sequence ID" value="PIU16324.1"/>
    <property type="molecule type" value="Genomic_DNA"/>
</dbReference>
<comment type="caution">
    <text evidence="2">The sequence shown here is derived from an EMBL/GenBank/DDBJ whole genome shotgun (WGS) entry which is preliminary data.</text>
</comment>
<proteinExistence type="predicted"/>
<dbReference type="AlphaFoldDB" id="A0A2M6XV04"/>
<keyword evidence="1" id="KW-1133">Transmembrane helix</keyword>
<keyword evidence="1" id="KW-0472">Membrane</keyword>
<evidence type="ECO:0000256" key="1">
    <source>
        <dbReference type="SAM" id="Phobius"/>
    </source>
</evidence>
<organism evidence="2 3">
    <name type="scientific">bacterium (Candidatus Gribaldobacteria) CG08_land_8_20_14_0_20_39_15</name>
    <dbReference type="NCBI Taxonomy" id="2014273"/>
    <lineage>
        <taxon>Bacteria</taxon>
        <taxon>Candidatus Gribaldobacteria</taxon>
    </lineage>
</organism>
<dbReference type="Proteomes" id="UP000229784">
    <property type="component" value="Unassembled WGS sequence"/>
</dbReference>